<sequence length="135" mass="15810">MADKVDKLLRGYFRGDLDKQIELRKKMLAARHDIDENIGGGRAQNKQSNAVESMMIAHELDPVIIALDHKKFVINTWLEGLDEERIDMLRLHYGERESWTYIANELHVSEVTLHKWKNEFKDSVNAFADLKRVNY</sequence>
<dbReference type="InterPro" id="IPR007927">
    <property type="entry name" value="DUF722"/>
</dbReference>
<dbReference type="Pfam" id="PF05263">
    <property type="entry name" value="DUF722"/>
    <property type="match status" value="1"/>
</dbReference>
<gene>
    <name evidence="1" type="ORF">ESZ50_05630</name>
</gene>
<dbReference type="Proteomes" id="UP000371977">
    <property type="component" value="Unassembled WGS sequence"/>
</dbReference>
<dbReference type="InterPro" id="IPR006523">
    <property type="entry name" value="RinA"/>
</dbReference>
<reference evidence="1 2" key="1">
    <citation type="submission" date="2019-01" db="EMBL/GenBank/DDBJ databases">
        <title>Weissella sp. nov., a novel lactic acid bacterium isolated from animal feces.</title>
        <authorList>
            <person name="Wang L.-T."/>
        </authorList>
    </citation>
    <scope>NUCLEOTIDE SEQUENCE [LARGE SCALE GENOMIC DNA]</scope>
    <source>
        <strain evidence="1 2">8H-2</strain>
    </source>
</reference>
<keyword evidence="2" id="KW-1185">Reference proteome</keyword>
<protein>
    <submittedName>
        <fullName evidence="1">DUF722 domain-containing protein</fullName>
    </submittedName>
</protein>
<dbReference type="AlphaFoldDB" id="A0A6C2C6Z9"/>
<evidence type="ECO:0000313" key="1">
    <source>
        <dbReference type="EMBL" id="TYC49624.1"/>
    </source>
</evidence>
<organism evidence="1 2">
    <name type="scientific">Weissella muntiaci</name>
    <dbReference type="NCBI Taxonomy" id="2508881"/>
    <lineage>
        <taxon>Bacteria</taxon>
        <taxon>Bacillati</taxon>
        <taxon>Bacillota</taxon>
        <taxon>Bacilli</taxon>
        <taxon>Lactobacillales</taxon>
        <taxon>Lactobacillaceae</taxon>
        <taxon>Weissella</taxon>
    </lineage>
</organism>
<proteinExistence type="predicted"/>
<accession>A0A6C2C6Z9</accession>
<comment type="caution">
    <text evidence="1">The sequence shown here is derived from an EMBL/GenBank/DDBJ whole genome shotgun (WGS) entry which is preliminary data.</text>
</comment>
<dbReference type="RefSeq" id="WP_148622616.1">
    <property type="nucleotide sequence ID" value="NZ_SDGZ01000014.1"/>
</dbReference>
<name>A0A6C2C6Z9_9LACO</name>
<evidence type="ECO:0000313" key="2">
    <source>
        <dbReference type="Proteomes" id="UP000371977"/>
    </source>
</evidence>
<dbReference type="EMBL" id="SDGZ01000014">
    <property type="protein sequence ID" value="TYC49624.1"/>
    <property type="molecule type" value="Genomic_DNA"/>
</dbReference>
<dbReference type="NCBIfam" id="TIGR01636">
    <property type="entry name" value="phage_rinA"/>
    <property type="match status" value="1"/>
</dbReference>
<dbReference type="OrthoDB" id="2243822at2"/>